<name>A0A517MG20_9BACT</name>
<dbReference type="Proteomes" id="UP000320672">
    <property type="component" value="Chromosome"/>
</dbReference>
<dbReference type="AlphaFoldDB" id="A0A517MG20"/>
<protein>
    <submittedName>
        <fullName evidence="1">Uncharacterized protein</fullName>
    </submittedName>
</protein>
<sequence>MKLEAITHLVLRLVQLAAESGKLNQTRELFNTSDLTSNLCFMPDKLAWGQFRLEAYKSVRYKSQGTSRRTFEAYMPTRRASRRRKNGKRRIGCVRRNGIAIALWSGLLVVRCVRRNGIAIALWSGLLAVRCVRRNGIAIALWSGLFAVRCVRRNGIAIALWSGLLAVRCVRRNGIAIALWSGLLASRRTFEAYMPTRRASRRRKNGKRRIGCVRRNGIAIALWSGLLVVRCVRRNGISI</sequence>
<reference evidence="1 2" key="1">
    <citation type="submission" date="2019-02" db="EMBL/GenBank/DDBJ databases">
        <title>Deep-cultivation of Planctomycetes and their phenomic and genomic characterization uncovers novel biology.</title>
        <authorList>
            <person name="Wiegand S."/>
            <person name="Jogler M."/>
            <person name="Boedeker C."/>
            <person name="Pinto D."/>
            <person name="Vollmers J."/>
            <person name="Rivas-Marin E."/>
            <person name="Kohn T."/>
            <person name="Peeters S.H."/>
            <person name="Heuer A."/>
            <person name="Rast P."/>
            <person name="Oberbeckmann S."/>
            <person name="Bunk B."/>
            <person name="Jeske O."/>
            <person name="Meyerdierks A."/>
            <person name="Storesund J.E."/>
            <person name="Kallscheuer N."/>
            <person name="Luecker S."/>
            <person name="Lage O.M."/>
            <person name="Pohl T."/>
            <person name="Merkel B.J."/>
            <person name="Hornburger P."/>
            <person name="Mueller R.-W."/>
            <person name="Bruemmer F."/>
            <person name="Labrenz M."/>
            <person name="Spormann A.M."/>
            <person name="Op den Camp H."/>
            <person name="Overmann J."/>
            <person name="Amann R."/>
            <person name="Jetten M.S.M."/>
            <person name="Mascher T."/>
            <person name="Medema M.H."/>
            <person name="Devos D.P."/>
            <person name="Kaster A.-K."/>
            <person name="Ovreas L."/>
            <person name="Rohde M."/>
            <person name="Galperin M.Y."/>
            <person name="Jogler C."/>
        </authorList>
    </citation>
    <scope>NUCLEOTIDE SEQUENCE [LARGE SCALE GENOMIC DNA]</scope>
    <source>
        <strain evidence="1 2">FF011L</strain>
    </source>
</reference>
<evidence type="ECO:0000313" key="1">
    <source>
        <dbReference type="EMBL" id="QDS93828.1"/>
    </source>
</evidence>
<proteinExistence type="predicted"/>
<accession>A0A517MG20</accession>
<keyword evidence="2" id="KW-1185">Reference proteome</keyword>
<gene>
    <name evidence="1" type="ORF">FF011L_26010</name>
</gene>
<evidence type="ECO:0000313" key="2">
    <source>
        <dbReference type="Proteomes" id="UP000320672"/>
    </source>
</evidence>
<dbReference type="EMBL" id="CP036262">
    <property type="protein sequence ID" value="QDS93828.1"/>
    <property type="molecule type" value="Genomic_DNA"/>
</dbReference>
<dbReference type="KEGG" id="rml:FF011L_26010"/>
<organism evidence="1 2">
    <name type="scientific">Roseimaritima multifibrata</name>
    <dbReference type="NCBI Taxonomy" id="1930274"/>
    <lineage>
        <taxon>Bacteria</taxon>
        <taxon>Pseudomonadati</taxon>
        <taxon>Planctomycetota</taxon>
        <taxon>Planctomycetia</taxon>
        <taxon>Pirellulales</taxon>
        <taxon>Pirellulaceae</taxon>
        <taxon>Roseimaritima</taxon>
    </lineage>
</organism>